<dbReference type="RefSeq" id="WP_265964701.1">
    <property type="nucleotide sequence ID" value="NZ_JAPEVI010000003.1"/>
</dbReference>
<organism evidence="2 3">
    <name type="scientific">Roseibium salinum</name>
    <dbReference type="NCBI Taxonomy" id="1604349"/>
    <lineage>
        <taxon>Bacteria</taxon>
        <taxon>Pseudomonadati</taxon>
        <taxon>Pseudomonadota</taxon>
        <taxon>Alphaproteobacteria</taxon>
        <taxon>Hyphomicrobiales</taxon>
        <taxon>Stappiaceae</taxon>
        <taxon>Roseibium</taxon>
    </lineage>
</organism>
<dbReference type="EMBL" id="JAPEVI010000003">
    <property type="protein sequence ID" value="MCX2724578.1"/>
    <property type="molecule type" value="Genomic_DNA"/>
</dbReference>
<reference evidence="2 3" key="1">
    <citation type="journal article" date="2016" name="Int. J. Syst. Evol. Microbiol.">
        <title>Labrenzia salina sp. nov., isolated from the rhizosphere of the halophyte Arthrocnemum macrostachyum.</title>
        <authorList>
            <person name="Camacho M."/>
            <person name="Redondo-Gomez S."/>
            <person name="Rodriguez-Llorente I."/>
            <person name="Rohde M."/>
            <person name="Sproer C."/>
            <person name="Schumann P."/>
            <person name="Klenk H.P."/>
            <person name="Montero-Calasanz M.D.C."/>
        </authorList>
    </citation>
    <scope>NUCLEOTIDE SEQUENCE [LARGE SCALE GENOMIC DNA]</scope>
    <source>
        <strain evidence="2 3">DSM 29163</strain>
    </source>
</reference>
<evidence type="ECO:0000313" key="2">
    <source>
        <dbReference type="EMBL" id="MCX2724578.1"/>
    </source>
</evidence>
<accession>A0ABT3R5R0</accession>
<comment type="caution">
    <text evidence="2">The sequence shown here is derived from an EMBL/GenBank/DDBJ whole genome shotgun (WGS) entry which is preliminary data.</text>
</comment>
<keyword evidence="1" id="KW-0732">Signal</keyword>
<feature type="signal peptide" evidence="1">
    <location>
        <begin position="1"/>
        <end position="25"/>
    </location>
</feature>
<name>A0ABT3R5R0_9HYPH</name>
<evidence type="ECO:0000313" key="3">
    <source>
        <dbReference type="Proteomes" id="UP001300261"/>
    </source>
</evidence>
<protein>
    <submittedName>
        <fullName evidence="2">Curlin</fullName>
    </submittedName>
</protein>
<dbReference type="Proteomes" id="UP001300261">
    <property type="component" value="Unassembled WGS sequence"/>
</dbReference>
<gene>
    <name evidence="2" type="ORF">ON753_19750</name>
</gene>
<feature type="chain" id="PRO_5045131884" evidence="1">
    <location>
        <begin position="26"/>
        <end position="134"/>
    </location>
</feature>
<evidence type="ECO:0000256" key="1">
    <source>
        <dbReference type="SAM" id="SignalP"/>
    </source>
</evidence>
<keyword evidence="3" id="KW-1185">Reference proteome</keyword>
<sequence length="134" mass="13958">MKPTFFKTLAAGMLVCLASANAAFAGGSFSVSVQPRNQDEANMMRAGLGIYSMVNQFQRGGGIKQKGIANAAGVLQNGFGNHAVVHQDGKGHNGTIQQHGNGHSYGLFQFGKGANAHVVQSGNGQTGTSFQFGW</sequence>
<proteinExistence type="predicted"/>